<accession>A0A6J4KKM1</accession>
<dbReference type="AlphaFoldDB" id="A0A6J4KKM1"/>
<name>A0A6J4KKM1_9CYAN</name>
<protein>
    <submittedName>
        <fullName evidence="1">Uncharacterized protein</fullName>
    </submittedName>
</protein>
<sequence>MNFIFEEYSLVTPSLAKVVARLFIVQASLFFFWWTEGN</sequence>
<gene>
    <name evidence="1" type="ORF">AVDCRST_MAG92-5590</name>
</gene>
<proteinExistence type="predicted"/>
<dbReference type="EMBL" id="CADCTM010000935">
    <property type="protein sequence ID" value="CAA9307626.1"/>
    <property type="molecule type" value="Genomic_DNA"/>
</dbReference>
<organism evidence="1">
    <name type="scientific">uncultured Coleofasciculus sp</name>
    <dbReference type="NCBI Taxonomy" id="1267456"/>
    <lineage>
        <taxon>Bacteria</taxon>
        <taxon>Bacillati</taxon>
        <taxon>Cyanobacteriota</taxon>
        <taxon>Cyanophyceae</taxon>
        <taxon>Coleofasciculales</taxon>
        <taxon>Coleofasciculaceae</taxon>
        <taxon>Coleofasciculus</taxon>
        <taxon>environmental samples</taxon>
    </lineage>
</organism>
<evidence type="ECO:0000313" key="1">
    <source>
        <dbReference type="EMBL" id="CAA9307626.1"/>
    </source>
</evidence>
<reference evidence="1" key="1">
    <citation type="submission" date="2020-02" db="EMBL/GenBank/DDBJ databases">
        <authorList>
            <person name="Meier V. D."/>
        </authorList>
    </citation>
    <scope>NUCLEOTIDE SEQUENCE</scope>
    <source>
        <strain evidence="1">AVDCRST_MAG92</strain>
    </source>
</reference>